<dbReference type="Pfam" id="PF13193">
    <property type="entry name" value="AMP-binding_C"/>
    <property type="match status" value="2"/>
</dbReference>
<evidence type="ECO:0000313" key="8">
    <source>
        <dbReference type="RefSeq" id="XP_014486487.1"/>
    </source>
</evidence>
<reference evidence="8" key="1">
    <citation type="submission" date="2025-08" db="UniProtKB">
        <authorList>
            <consortium name="RefSeq"/>
        </authorList>
    </citation>
    <scope>IDENTIFICATION</scope>
</reference>
<evidence type="ECO:0000256" key="4">
    <source>
        <dbReference type="ARBA" id="ARBA00023140"/>
    </source>
</evidence>
<dbReference type="SUPFAM" id="SSF56801">
    <property type="entry name" value="Acetyl-CoA synthetase-like"/>
    <property type="match status" value="2"/>
</dbReference>
<organism evidence="7 8">
    <name type="scientific">Dinoponera quadriceps</name>
    <name type="common">South American ant</name>
    <dbReference type="NCBI Taxonomy" id="609295"/>
    <lineage>
        <taxon>Eukaryota</taxon>
        <taxon>Metazoa</taxon>
        <taxon>Ecdysozoa</taxon>
        <taxon>Arthropoda</taxon>
        <taxon>Hexapoda</taxon>
        <taxon>Insecta</taxon>
        <taxon>Pterygota</taxon>
        <taxon>Neoptera</taxon>
        <taxon>Endopterygota</taxon>
        <taxon>Hymenoptera</taxon>
        <taxon>Apocrita</taxon>
        <taxon>Aculeata</taxon>
        <taxon>Formicoidea</taxon>
        <taxon>Formicidae</taxon>
        <taxon>Ponerinae</taxon>
        <taxon>Ponerini</taxon>
        <taxon>Dinoponera</taxon>
    </lineage>
</organism>
<accession>A0A6P3Y911</accession>
<evidence type="ECO:0000313" key="7">
    <source>
        <dbReference type="Proteomes" id="UP000515204"/>
    </source>
</evidence>
<feature type="domain" description="AMP-binding enzyme C-terminal" evidence="6">
    <location>
        <begin position="452"/>
        <end position="528"/>
    </location>
</feature>
<dbReference type="OrthoDB" id="10253869at2759"/>
<dbReference type="InterPro" id="IPR025110">
    <property type="entry name" value="AMP-bd_C"/>
</dbReference>
<dbReference type="Gene3D" id="3.40.50.12780">
    <property type="entry name" value="N-terminal domain of ligase-like"/>
    <property type="match status" value="2"/>
</dbReference>
<dbReference type="PROSITE" id="PS00455">
    <property type="entry name" value="AMP_BINDING"/>
    <property type="match status" value="2"/>
</dbReference>
<dbReference type="PANTHER" id="PTHR24096">
    <property type="entry name" value="LONG-CHAIN-FATTY-ACID--COA LIGASE"/>
    <property type="match status" value="1"/>
</dbReference>
<evidence type="ECO:0000256" key="1">
    <source>
        <dbReference type="ARBA" id="ARBA00004275"/>
    </source>
</evidence>
<keyword evidence="4" id="KW-0576">Peroxisome</keyword>
<gene>
    <name evidence="8" type="primary">LOC106750561</name>
</gene>
<dbReference type="AlphaFoldDB" id="A0A6P3Y911"/>
<dbReference type="InterPro" id="IPR045851">
    <property type="entry name" value="AMP-bd_C_sf"/>
</dbReference>
<sequence length="1080" mass="119977">MTCQVSKKNETKLPFKIEDDVLIGEECSNKYDCINVGELILNAFKTKPDLIGQIDALTGKQSTFQQMREKSVKCALWLNKQGINMNDAVVTCTQNQLQAYVPYLASLYIGALINPWNESIGQSSVERYLKLISPKVIFINGDKATMVHKVSMKLQISPKIVVYDEVEGFESLESILDGHFDKAEIDGFSCTLKNTQDTALLLLSSGTTGPPKAVEISQTLFTNSGNGQSPVVTPGSVGMWFGSLSWITSVFLTVFTVLSYSTAIKFTGFDGEKVSQMIEKYKVNWMLMETNMCNHFLKSNAWIKYDISSLRQITFGGSTIKLDVHKNIIKALPDISITTMYGMTEIGLISCQTDTGKIGSSGYVCKNARVIIADLETGKPLGPNMHGEICAKSPSVMNGYYRNPENTKDAFNEDGWLHTGDIGYYDEDGDIFVVDRIKELIKFKGHHVSPMEIEALLQSHPSVYDNAVIPLSHPFDGEHPIAFVQKIPGKEVTEEELEQLVAKNVDDHKKLRGGVVFVKNLPRTSNGKTDRKELRNMARTYAKEKAKFPFTMEHNILIGEECSSEYDCTSIGELILNVLKAKPDFIGQVDALTGKQSTFQQMRERSVKCALWLKEQGVKAGDIIVSCTQNQLEAYVPFLASFYIGALVNPWNEFAGQNSIEHFFGLTSPKVIFINGDKATTVLDASIKLHVSPKIVVYDEAEGFESLESILDRHFDKAEIDEFSCTLKKNIQDTALLLLSSGTTGLPKAVEISQVLLTTPASKLIPVKVPGSVGMWFGSLSWITGMILTVDAILSYSTAIKFAGFDAEKVCQVIEKYKVNWMLLETNMCNHLVKSGALTKYDISSLKQIKFGGSVIRLDVHENIRKALPDVFITSIYGMTETGLISCQTDNGKIGSSGYVCKNARVIIADLDTGKPLRPNMYGEICVKCPSIMNGYYRNPESTKDVFDKDGWFHTGDIGYYDEDGDIFVVDRIKELIKFKGHHVSPGEIESLLQSHTSVYDNAVIPLPHSFDGHHPIAFVQKIPGKEVTEEELEQLVAKNVEDYKKLRGGVVFVKDIPHTSNGKIDRKALRNIAKTYAKE</sequence>
<name>A0A6P3Y911_DINQU</name>
<dbReference type="GeneID" id="106750561"/>
<dbReference type="InterPro" id="IPR000873">
    <property type="entry name" value="AMP-dep_synth/lig_dom"/>
</dbReference>
<feature type="domain" description="AMP-binding enzyme C-terminal" evidence="6">
    <location>
        <begin position="988"/>
        <end position="1064"/>
    </location>
</feature>
<feature type="domain" description="AMP-dependent synthetase/ligase" evidence="5">
    <location>
        <begin position="55"/>
        <end position="401"/>
    </location>
</feature>
<dbReference type="InterPro" id="IPR020845">
    <property type="entry name" value="AMP-binding_CS"/>
</dbReference>
<dbReference type="KEGG" id="dqu:106750561"/>
<dbReference type="InterPro" id="IPR042099">
    <property type="entry name" value="ANL_N_sf"/>
</dbReference>
<evidence type="ECO:0000259" key="5">
    <source>
        <dbReference type="Pfam" id="PF00501"/>
    </source>
</evidence>
<proteinExistence type="inferred from homology"/>
<dbReference type="Proteomes" id="UP000515204">
    <property type="component" value="Unplaced"/>
</dbReference>
<comment type="subcellular location">
    <subcellularLocation>
        <location evidence="1">Peroxisome</location>
    </subcellularLocation>
</comment>
<dbReference type="FunFam" id="3.30.300.30:FF:000007">
    <property type="entry name" value="4-coumarate--CoA ligase 2"/>
    <property type="match status" value="1"/>
</dbReference>
<dbReference type="RefSeq" id="XP_014486487.1">
    <property type="nucleotide sequence ID" value="XM_014631001.1"/>
</dbReference>
<evidence type="ECO:0000256" key="2">
    <source>
        <dbReference type="ARBA" id="ARBA00006432"/>
    </source>
</evidence>
<dbReference type="PANTHER" id="PTHR24096:SF149">
    <property type="entry name" value="AMP-BINDING DOMAIN-CONTAINING PROTEIN-RELATED"/>
    <property type="match status" value="1"/>
</dbReference>
<dbReference type="FunFam" id="3.40.50.12780:FF:000025">
    <property type="entry name" value="luciferin 4-monooxygenase"/>
    <property type="match status" value="1"/>
</dbReference>
<dbReference type="Pfam" id="PF00501">
    <property type="entry name" value="AMP-binding"/>
    <property type="match status" value="2"/>
</dbReference>
<keyword evidence="7" id="KW-1185">Reference proteome</keyword>
<dbReference type="Gene3D" id="3.30.300.30">
    <property type="match status" value="2"/>
</dbReference>
<dbReference type="GO" id="GO:0005777">
    <property type="term" value="C:peroxisome"/>
    <property type="evidence" value="ECO:0007669"/>
    <property type="project" value="UniProtKB-SubCell"/>
</dbReference>
<feature type="domain" description="AMP-dependent synthetase/ligase" evidence="5">
    <location>
        <begin position="593"/>
        <end position="937"/>
    </location>
</feature>
<keyword evidence="3" id="KW-0436">Ligase</keyword>
<protein>
    <submittedName>
        <fullName evidence="8">Uncharacterized protein LOC106750561</fullName>
    </submittedName>
</protein>
<dbReference type="GO" id="GO:0016405">
    <property type="term" value="F:CoA-ligase activity"/>
    <property type="evidence" value="ECO:0007669"/>
    <property type="project" value="TreeGrafter"/>
</dbReference>
<evidence type="ECO:0000256" key="3">
    <source>
        <dbReference type="ARBA" id="ARBA00022598"/>
    </source>
</evidence>
<evidence type="ECO:0000259" key="6">
    <source>
        <dbReference type="Pfam" id="PF13193"/>
    </source>
</evidence>
<comment type="similarity">
    <text evidence="2">Belongs to the ATP-dependent AMP-binding enzyme family.</text>
</comment>